<dbReference type="Gene3D" id="3.40.395.10">
    <property type="entry name" value="Adenoviral Proteinase, Chain A"/>
    <property type="match status" value="1"/>
</dbReference>
<evidence type="ECO:0000256" key="4">
    <source>
        <dbReference type="ARBA" id="ARBA00022807"/>
    </source>
</evidence>
<dbReference type="EMBL" id="JXTC01000104">
    <property type="protein sequence ID" value="PON88600.1"/>
    <property type="molecule type" value="Genomic_DNA"/>
</dbReference>
<dbReference type="Pfam" id="PF02902">
    <property type="entry name" value="Peptidase_C48"/>
    <property type="match status" value="1"/>
</dbReference>
<dbReference type="InParanoid" id="A0A2P5EST8"/>
<evidence type="ECO:0000256" key="1">
    <source>
        <dbReference type="ARBA" id="ARBA00005234"/>
    </source>
</evidence>
<dbReference type="PANTHER" id="PTHR12606:SF136">
    <property type="entry name" value="ULP1 PROTEASE FAMILY PROTEIN"/>
    <property type="match status" value="1"/>
</dbReference>
<reference evidence="8" key="1">
    <citation type="submission" date="2016-06" db="EMBL/GenBank/DDBJ databases">
        <title>Parallel loss of symbiosis genes in relatives of nitrogen-fixing non-legume Parasponia.</title>
        <authorList>
            <person name="Van Velzen R."/>
            <person name="Holmer R."/>
            <person name="Bu F."/>
            <person name="Rutten L."/>
            <person name="Van Zeijl A."/>
            <person name="Liu W."/>
            <person name="Santuari L."/>
            <person name="Cao Q."/>
            <person name="Sharma T."/>
            <person name="Shen D."/>
            <person name="Roswanjaya Y."/>
            <person name="Wardhani T."/>
            <person name="Kalhor M.S."/>
            <person name="Jansen J."/>
            <person name="Van den Hoogen J."/>
            <person name="Gungor B."/>
            <person name="Hartog M."/>
            <person name="Hontelez J."/>
            <person name="Verver J."/>
            <person name="Yang W.-C."/>
            <person name="Schijlen E."/>
            <person name="Repin R."/>
            <person name="Schilthuizen M."/>
            <person name="Schranz E."/>
            <person name="Heidstra R."/>
            <person name="Miyata K."/>
            <person name="Fedorova E."/>
            <person name="Kohlen W."/>
            <person name="Bisseling T."/>
            <person name="Smit S."/>
            <person name="Geurts R."/>
        </authorList>
    </citation>
    <scope>NUCLEOTIDE SEQUENCE [LARGE SCALE GENOMIC DNA]</scope>
    <source>
        <strain evidence="8">cv. RG33-2</strain>
    </source>
</reference>
<evidence type="ECO:0000256" key="2">
    <source>
        <dbReference type="ARBA" id="ARBA00022670"/>
    </source>
</evidence>
<evidence type="ECO:0000313" key="7">
    <source>
        <dbReference type="EMBL" id="PON88600.1"/>
    </source>
</evidence>
<comment type="similarity">
    <text evidence="1">Belongs to the peptidase C48 family.</text>
</comment>
<evidence type="ECO:0000313" key="8">
    <source>
        <dbReference type="Proteomes" id="UP000237000"/>
    </source>
</evidence>
<proteinExistence type="inferred from homology"/>
<keyword evidence="8" id="KW-1185">Reference proteome</keyword>
<keyword evidence="4" id="KW-0788">Thiol protease</keyword>
<feature type="domain" description="Ubiquitin-like protease family profile" evidence="6">
    <location>
        <begin position="370"/>
        <end position="567"/>
    </location>
</feature>
<evidence type="ECO:0000256" key="5">
    <source>
        <dbReference type="SAM" id="MobiDB-lite"/>
    </source>
</evidence>
<accession>A0A2P5EST8</accession>
<evidence type="ECO:0000256" key="3">
    <source>
        <dbReference type="ARBA" id="ARBA00022801"/>
    </source>
</evidence>
<dbReference type="AlphaFoldDB" id="A0A2P5EST8"/>
<protein>
    <submittedName>
        <fullName evidence="7">Ulp1 protease family, C-terminal catalytic domain containing protein</fullName>
    </submittedName>
</protein>
<dbReference type="PANTHER" id="PTHR12606">
    <property type="entry name" value="SENTRIN/SUMO-SPECIFIC PROTEASE"/>
    <property type="match status" value="1"/>
</dbReference>
<feature type="compositionally biased region" description="Basic and acidic residues" evidence="5">
    <location>
        <begin position="214"/>
        <end position="243"/>
    </location>
</feature>
<name>A0A2P5EST8_TREOI</name>
<dbReference type="SUPFAM" id="SSF54001">
    <property type="entry name" value="Cysteine proteinases"/>
    <property type="match status" value="1"/>
</dbReference>
<keyword evidence="2 7" id="KW-0645">Protease</keyword>
<dbReference type="GO" id="GO:0016929">
    <property type="term" value="F:deSUMOylase activity"/>
    <property type="evidence" value="ECO:0007669"/>
    <property type="project" value="TreeGrafter"/>
</dbReference>
<dbReference type="OrthoDB" id="1024009at2759"/>
<evidence type="ECO:0000259" key="6">
    <source>
        <dbReference type="PROSITE" id="PS50600"/>
    </source>
</evidence>
<organism evidence="7 8">
    <name type="scientific">Trema orientale</name>
    <name type="common">Charcoal tree</name>
    <name type="synonym">Celtis orientalis</name>
    <dbReference type="NCBI Taxonomy" id="63057"/>
    <lineage>
        <taxon>Eukaryota</taxon>
        <taxon>Viridiplantae</taxon>
        <taxon>Streptophyta</taxon>
        <taxon>Embryophyta</taxon>
        <taxon>Tracheophyta</taxon>
        <taxon>Spermatophyta</taxon>
        <taxon>Magnoliopsida</taxon>
        <taxon>eudicotyledons</taxon>
        <taxon>Gunneridae</taxon>
        <taxon>Pentapetalae</taxon>
        <taxon>rosids</taxon>
        <taxon>fabids</taxon>
        <taxon>Rosales</taxon>
        <taxon>Cannabaceae</taxon>
        <taxon>Trema</taxon>
    </lineage>
</organism>
<dbReference type="Proteomes" id="UP000237000">
    <property type="component" value="Unassembled WGS sequence"/>
</dbReference>
<feature type="region of interest" description="Disordered" evidence="5">
    <location>
        <begin position="214"/>
        <end position="258"/>
    </location>
</feature>
<gene>
    <name evidence="7" type="ORF">TorRG33x02_156650</name>
</gene>
<dbReference type="InterPro" id="IPR038765">
    <property type="entry name" value="Papain-like_cys_pep_sf"/>
</dbReference>
<dbReference type="GO" id="GO:0006508">
    <property type="term" value="P:proteolysis"/>
    <property type="evidence" value="ECO:0007669"/>
    <property type="project" value="UniProtKB-KW"/>
</dbReference>
<dbReference type="PROSITE" id="PS50600">
    <property type="entry name" value="ULP_PROTEASE"/>
    <property type="match status" value="1"/>
</dbReference>
<keyword evidence="3" id="KW-0378">Hydrolase</keyword>
<comment type="caution">
    <text evidence="7">The sequence shown here is derived from an EMBL/GenBank/DDBJ whole genome shotgun (WGS) entry which is preliminary data.</text>
</comment>
<sequence length="611" mass="72880">MKTRKNTNQTEAYSLGGFIFAFQVWAYECIRNFSPTYAERVRDRIPRILNWNVPEIGKYTTLKSAVFKLHVTNMRPTEEERKQVYTSGMFIDKKSTITTKIDEQEHSTKVMEKYDIEEEPDKNIKITSDLLEWKRQLFAFKEEVREDIKGLREGQVSINQQLSQIISMLQSRNADHDFVLSHRDKSKKENNIEDNRVDDYDRNKWKVNEDNEYYDQHKEDEELEHHEGDGDGKSDRNKGKKNYEEEDENNGSKEGHMEDELDSVDFEILPANTVLPKRQRKPNLAIFGSPWTPMGKKTNKRQRIRMTQQPVHDGKVVFSNDLLESPPSNLKNEFDTWILVGLNKMNKPNNKYPMEVHKKIDPPFMLGYTPVYNKEWFYIINEPYEWLSTEHVDVFFYYLRHKQFYNPELCKDRSTTGDCLFSQNLFSRCEQFCRKGFEWKDDDVIIRYFMGELPRIGKPWVDIDRVLFPMYVDGNHWILGIIDLKFWNFFIYDSMRDFGSHDKRIYNKVRPIARLIPHLLKKFNFFESRPYLMECNTELPIYHMENIPQQENVGDCGIFMLKFAECLIFDIPLENCTQERMSFFRNKMAVELYAHGKFKLCGIYDSNDEEQ</sequence>
<dbReference type="GO" id="GO:0016926">
    <property type="term" value="P:protein desumoylation"/>
    <property type="evidence" value="ECO:0007669"/>
    <property type="project" value="TreeGrafter"/>
</dbReference>
<dbReference type="GO" id="GO:0005634">
    <property type="term" value="C:nucleus"/>
    <property type="evidence" value="ECO:0007669"/>
    <property type="project" value="TreeGrafter"/>
</dbReference>
<dbReference type="InterPro" id="IPR003653">
    <property type="entry name" value="Peptidase_C48_C"/>
</dbReference>